<feature type="domain" description="Enoyl reductase (ER)" evidence="1">
    <location>
        <begin position="10"/>
        <end position="321"/>
    </location>
</feature>
<dbReference type="InterPro" id="IPR013149">
    <property type="entry name" value="ADH-like_C"/>
</dbReference>
<name>A0A562U9S3_9SPHI</name>
<sequence length="323" mass="34029">MKAAVLHQLGTAPKYEDFAVPVPQNEDQVLITVKAASVKNLDKGRASGSHYASHTNLPTVVGVDGVGVLEDGTRVYAVGITGMIAEKALIHKGQYTVLPDGVDDATAAALPNAIMGAALAIKYRAQIKAGDTVLINGATGVTGQAAVQIAKYYGAKKVIATGRNPESLKLLTQLGADEVISLKDDDETIIKQIKEIHGNSPISSVIDYTWGHPAEVIINALKGGGLHNITPIVRFVTVGSMAGDEIKVSSNILRSTAIELLGSGFGSVQADAMEKLNSEILPEMLQLSALGRLKIETVTRPLKDVETAWTEHVGAGKRLVIVM</sequence>
<organism evidence="2 3">
    <name type="scientific">Mucilaginibacter frigoritolerans</name>
    <dbReference type="NCBI Taxonomy" id="652788"/>
    <lineage>
        <taxon>Bacteria</taxon>
        <taxon>Pseudomonadati</taxon>
        <taxon>Bacteroidota</taxon>
        <taxon>Sphingobacteriia</taxon>
        <taxon>Sphingobacteriales</taxon>
        <taxon>Sphingobacteriaceae</taxon>
        <taxon>Mucilaginibacter</taxon>
    </lineage>
</organism>
<keyword evidence="3" id="KW-1185">Reference proteome</keyword>
<comment type="caution">
    <text evidence="2">The sequence shown here is derived from an EMBL/GenBank/DDBJ whole genome shotgun (WGS) entry which is preliminary data.</text>
</comment>
<dbReference type="Proteomes" id="UP000317010">
    <property type="component" value="Unassembled WGS sequence"/>
</dbReference>
<dbReference type="InterPro" id="IPR051397">
    <property type="entry name" value="Zn-ADH-like_protein"/>
</dbReference>
<dbReference type="Gene3D" id="3.90.180.10">
    <property type="entry name" value="Medium-chain alcohol dehydrogenases, catalytic domain"/>
    <property type="match status" value="1"/>
</dbReference>
<evidence type="ECO:0000313" key="3">
    <source>
        <dbReference type="Proteomes" id="UP000317010"/>
    </source>
</evidence>
<dbReference type="Gene3D" id="3.40.50.720">
    <property type="entry name" value="NAD(P)-binding Rossmann-like Domain"/>
    <property type="match status" value="1"/>
</dbReference>
<dbReference type="SUPFAM" id="SSF50129">
    <property type="entry name" value="GroES-like"/>
    <property type="match status" value="1"/>
</dbReference>
<dbReference type="EMBL" id="VLLI01000003">
    <property type="protein sequence ID" value="TWJ02548.1"/>
    <property type="molecule type" value="Genomic_DNA"/>
</dbReference>
<protein>
    <submittedName>
        <fullName evidence="2">NADPH:quinone reductase-like Zn-dependent oxidoreductase</fullName>
    </submittedName>
</protein>
<gene>
    <name evidence="2" type="ORF">JN11_01521</name>
</gene>
<dbReference type="OrthoDB" id="9787435at2"/>
<dbReference type="AlphaFoldDB" id="A0A562U9S3"/>
<evidence type="ECO:0000313" key="2">
    <source>
        <dbReference type="EMBL" id="TWJ02548.1"/>
    </source>
</evidence>
<dbReference type="GO" id="GO:0016491">
    <property type="term" value="F:oxidoreductase activity"/>
    <property type="evidence" value="ECO:0007669"/>
    <property type="project" value="InterPro"/>
</dbReference>
<dbReference type="SMART" id="SM00829">
    <property type="entry name" value="PKS_ER"/>
    <property type="match status" value="1"/>
</dbReference>
<evidence type="ECO:0000259" key="1">
    <source>
        <dbReference type="SMART" id="SM00829"/>
    </source>
</evidence>
<dbReference type="Pfam" id="PF00107">
    <property type="entry name" value="ADH_zinc_N"/>
    <property type="match status" value="1"/>
</dbReference>
<dbReference type="RefSeq" id="WP_144911238.1">
    <property type="nucleotide sequence ID" value="NZ_VLLI01000003.1"/>
</dbReference>
<reference evidence="2 3" key="1">
    <citation type="submission" date="2019-07" db="EMBL/GenBank/DDBJ databases">
        <title>Genomic Encyclopedia of Archaeal and Bacterial Type Strains, Phase II (KMG-II): from individual species to whole genera.</title>
        <authorList>
            <person name="Goeker M."/>
        </authorList>
    </citation>
    <scope>NUCLEOTIDE SEQUENCE [LARGE SCALE GENOMIC DNA]</scope>
    <source>
        <strain evidence="2 3">ATCC BAA-1854</strain>
    </source>
</reference>
<dbReference type="SUPFAM" id="SSF51735">
    <property type="entry name" value="NAD(P)-binding Rossmann-fold domains"/>
    <property type="match status" value="1"/>
</dbReference>
<dbReference type="PANTHER" id="PTHR43677">
    <property type="entry name" value="SHORT-CHAIN DEHYDROGENASE/REDUCTASE"/>
    <property type="match status" value="1"/>
</dbReference>
<dbReference type="PANTHER" id="PTHR43677:SF11">
    <property type="entry name" value="ZINC-CONTAINING ALCOHOL DEHYDROGENASE"/>
    <property type="match status" value="1"/>
</dbReference>
<accession>A0A562U9S3</accession>
<dbReference type="InterPro" id="IPR020843">
    <property type="entry name" value="ER"/>
</dbReference>
<dbReference type="InterPro" id="IPR011032">
    <property type="entry name" value="GroES-like_sf"/>
</dbReference>
<proteinExistence type="predicted"/>
<dbReference type="InterPro" id="IPR036291">
    <property type="entry name" value="NAD(P)-bd_dom_sf"/>
</dbReference>